<dbReference type="EMBL" id="JAINUF010000004">
    <property type="protein sequence ID" value="KAJ8365707.1"/>
    <property type="molecule type" value="Genomic_DNA"/>
</dbReference>
<dbReference type="Proteomes" id="UP001152622">
    <property type="component" value="Chromosome 4"/>
</dbReference>
<name>A0A9Q1FT72_SYNKA</name>
<sequence length="110" mass="12031">MPRCFERENAALSLRVPSGCDSPSNQAALFTAAGLQRAWRRRPASHCPPPQSSGTLQRGFRGQMRSGEGEPPRGRKNRGPRSETVRLFVRAARERPHTAAPPASSQILSV</sequence>
<organism evidence="2 3">
    <name type="scientific">Synaphobranchus kaupii</name>
    <name type="common">Kaup's arrowtooth eel</name>
    <dbReference type="NCBI Taxonomy" id="118154"/>
    <lineage>
        <taxon>Eukaryota</taxon>
        <taxon>Metazoa</taxon>
        <taxon>Chordata</taxon>
        <taxon>Craniata</taxon>
        <taxon>Vertebrata</taxon>
        <taxon>Euteleostomi</taxon>
        <taxon>Actinopterygii</taxon>
        <taxon>Neopterygii</taxon>
        <taxon>Teleostei</taxon>
        <taxon>Anguilliformes</taxon>
        <taxon>Synaphobranchidae</taxon>
        <taxon>Synaphobranchus</taxon>
    </lineage>
</organism>
<comment type="caution">
    <text evidence="2">The sequence shown here is derived from an EMBL/GenBank/DDBJ whole genome shotgun (WGS) entry which is preliminary data.</text>
</comment>
<feature type="region of interest" description="Disordered" evidence="1">
    <location>
        <begin position="40"/>
        <end position="84"/>
    </location>
</feature>
<proteinExistence type="predicted"/>
<dbReference type="AlphaFoldDB" id="A0A9Q1FT72"/>
<evidence type="ECO:0000313" key="3">
    <source>
        <dbReference type="Proteomes" id="UP001152622"/>
    </source>
</evidence>
<evidence type="ECO:0000256" key="1">
    <source>
        <dbReference type="SAM" id="MobiDB-lite"/>
    </source>
</evidence>
<reference evidence="2" key="1">
    <citation type="journal article" date="2023" name="Science">
        <title>Genome structures resolve the early diversification of teleost fishes.</title>
        <authorList>
            <person name="Parey E."/>
            <person name="Louis A."/>
            <person name="Montfort J."/>
            <person name="Bouchez O."/>
            <person name="Roques C."/>
            <person name="Iampietro C."/>
            <person name="Lluch J."/>
            <person name="Castinel A."/>
            <person name="Donnadieu C."/>
            <person name="Desvignes T."/>
            <person name="Floi Bucao C."/>
            <person name="Jouanno E."/>
            <person name="Wen M."/>
            <person name="Mejri S."/>
            <person name="Dirks R."/>
            <person name="Jansen H."/>
            <person name="Henkel C."/>
            <person name="Chen W.J."/>
            <person name="Zahm M."/>
            <person name="Cabau C."/>
            <person name="Klopp C."/>
            <person name="Thompson A.W."/>
            <person name="Robinson-Rechavi M."/>
            <person name="Braasch I."/>
            <person name="Lecointre G."/>
            <person name="Bobe J."/>
            <person name="Postlethwait J.H."/>
            <person name="Berthelot C."/>
            <person name="Roest Crollius H."/>
            <person name="Guiguen Y."/>
        </authorList>
    </citation>
    <scope>NUCLEOTIDE SEQUENCE</scope>
    <source>
        <strain evidence="2">WJC10195</strain>
    </source>
</reference>
<keyword evidence="3" id="KW-1185">Reference proteome</keyword>
<accession>A0A9Q1FT72</accession>
<protein>
    <submittedName>
        <fullName evidence="2">Uncharacterized protein</fullName>
    </submittedName>
</protein>
<gene>
    <name evidence="2" type="ORF">SKAU_G00145380</name>
</gene>
<evidence type="ECO:0000313" key="2">
    <source>
        <dbReference type="EMBL" id="KAJ8365707.1"/>
    </source>
</evidence>